<accession>A0ABR3R8H1</accession>
<comment type="similarity">
    <text evidence="1">Belongs to the short-chain dehydrogenases/reductases (SDR) family.</text>
</comment>
<reference evidence="3 4" key="1">
    <citation type="submission" date="2024-02" db="EMBL/GenBank/DDBJ databases">
        <title>De novo assembly and annotation of 12 fungi associated with fruit tree decline syndrome in Ontario, Canada.</title>
        <authorList>
            <person name="Sulman M."/>
            <person name="Ellouze W."/>
            <person name="Ilyukhin E."/>
        </authorList>
    </citation>
    <scope>NUCLEOTIDE SEQUENCE [LARGE SCALE GENOMIC DNA]</scope>
    <source>
        <strain evidence="3 4">M42-189</strain>
    </source>
</reference>
<evidence type="ECO:0000256" key="1">
    <source>
        <dbReference type="ARBA" id="ARBA00006484"/>
    </source>
</evidence>
<organism evidence="3 4">
    <name type="scientific">Paraconiothyrium brasiliense</name>
    <dbReference type="NCBI Taxonomy" id="300254"/>
    <lineage>
        <taxon>Eukaryota</taxon>
        <taxon>Fungi</taxon>
        <taxon>Dikarya</taxon>
        <taxon>Ascomycota</taxon>
        <taxon>Pezizomycotina</taxon>
        <taxon>Dothideomycetes</taxon>
        <taxon>Pleosporomycetidae</taxon>
        <taxon>Pleosporales</taxon>
        <taxon>Massarineae</taxon>
        <taxon>Didymosphaeriaceae</taxon>
        <taxon>Paraconiothyrium</taxon>
    </lineage>
</organism>
<protein>
    <recommendedName>
        <fullName evidence="5">NAD(P)-binding protein</fullName>
    </recommendedName>
</protein>
<comment type="caution">
    <text evidence="3">The sequence shown here is derived from an EMBL/GenBank/DDBJ whole genome shotgun (WGS) entry which is preliminary data.</text>
</comment>
<evidence type="ECO:0000313" key="4">
    <source>
        <dbReference type="Proteomes" id="UP001521785"/>
    </source>
</evidence>
<dbReference type="Proteomes" id="UP001521785">
    <property type="component" value="Unassembled WGS sequence"/>
</dbReference>
<sequence length="303" mass="32944">MVSPFSLPNGRPKTVIVTGGAGGIGAQTIRAFYEKGCNVVIADLPFSRDAADQLISSLLDSGRALYCPTNIADWDNMRTLFREAKNKFGQVDIVVANAGMMESRNFFDFEEDESGELLESRDSQRVLDVNLKGTLNTLRLAMHSMKSNPLDPDGARGSIILTASTSGYFGGTGVLSYIATKHGVVGAARASQRKAKELGVRVNVIAPFFTPTYITGRYSEEWKKRGLPANTVEDVANAVVSTSTDPARKGYHVMVAGAFIKEIETPRTAMMEEWLGEDIAEVMVKGGQFFDDIGGYPMPKPRE</sequence>
<dbReference type="PANTHER" id="PTHR43180:SF66">
    <property type="entry name" value="SHORT-CHAIN DEHYDROGENASE_REDUCTASE FAMILY PROTEIN"/>
    <property type="match status" value="1"/>
</dbReference>
<keyword evidence="2" id="KW-0560">Oxidoreductase</keyword>
<evidence type="ECO:0000256" key="2">
    <source>
        <dbReference type="ARBA" id="ARBA00023002"/>
    </source>
</evidence>
<evidence type="ECO:0008006" key="5">
    <source>
        <dbReference type="Google" id="ProtNLM"/>
    </source>
</evidence>
<dbReference type="Gene3D" id="3.40.50.720">
    <property type="entry name" value="NAD(P)-binding Rossmann-like Domain"/>
    <property type="match status" value="1"/>
</dbReference>
<proteinExistence type="inferred from homology"/>
<keyword evidence="4" id="KW-1185">Reference proteome</keyword>
<dbReference type="PRINTS" id="PR00081">
    <property type="entry name" value="GDHRDH"/>
</dbReference>
<dbReference type="EMBL" id="JAKJXO020000009">
    <property type="protein sequence ID" value="KAL1600736.1"/>
    <property type="molecule type" value="Genomic_DNA"/>
</dbReference>
<dbReference type="InterPro" id="IPR002347">
    <property type="entry name" value="SDR_fam"/>
</dbReference>
<name>A0ABR3R8H1_9PLEO</name>
<dbReference type="PANTHER" id="PTHR43180">
    <property type="entry name" value="3-OXOACYL-(ACYL-CARRIER-PROTEIN) REDUCTASE (AFU_ORTHOLOGUE AFUA_6G11210)"/>
    <property type="match status" value="1"/>
</dbReference>
<gene>
    <name evidence="3" type="ORF">SLS60_007124</name>
</gene>
<dbReference type="SUPFAM" id="SSF51735">
    <property type="entry name" value="NAD(P)-binding Rossmann-fold domains"/>
    <property type="match status" value="1"/>
</dbReference>
<dbReference type="Pfam" id="PF00106">
    <property type="entry name" value="adh_short"/>
    <property type="match status" value="1"/>
</dbReference>
<evidence type="ECO:0000313" key="3">
    <source>
        <dbReference type="EMBL" id="KAL1600736.1"/>
    </source>
</evidence>
<dbReference type="InterPro" id="IPR036291">
    <property type="entry name" value="NAD(P)-bd_dom_sf"/>
</dbReference>